<feature type="compositionally biased region" description="Basic and acidic residues" evidence="1">
    <location>
        <begin position="10"/>
        <end position="23"/>
    </location>
</feature>
<protein>
    <submittedName>
        <fullName evidence="3">Uncharacterized protein</fullName>
    </submittedName>
</protein>
<gene>
    <name evidence="3" type="ORF">GGQ54_002852</name>
</gene>
<evidence type="ECO:0000256" key="2">
    <source>
        <dbReference type="SAM" id="Phobius"/>
    </source>
</evidence>
<reference evidence="3 4" key="1">
    <citation type="submission" date="2020-07" db="EMBL/GenBank/DDBJ databases">
        <title>Sequencing the genomes of 1000 actinobacteria strains.</title>
        <authorList>
            <person name="Klenk H.-P."/>
        </authorList>
    </citation>
    <scope>NUCLEOTIDE SEQUENCE [LARGE SCALE GENOMIC DNA]</scope>
    <source>
        <strain evidence="3 4">DSM 103164</strain>
    </source>
</reference>
<organism evidence="3 4">
    <name type="scientific">Naumannella cuiyingiana</name>
    <dbReference type="NCBI Taxonomy" id="1347891"/>
    <lineage>
        <taxon>Bacteria</taxon>
        <taxon>Bacillati</taxon>
        <taxon>Actinomycetota</taxon>
        <taxon>Actinomycetes</taxon>
        <taxon>Propionibacteriales</taxon>
        <taxon>Propionibacteriaceae</taxon>
        <taxon>Naumannella</taxon>
    </lineage>
</organism>
<feature type="region of interest" description="Disordered" evidence="1">
    <location>
        <begin position="1"/>
        <end position="23"/>
    </location>
</feature>
<dbReference type="AlphaFoldDB" id="A0A7Z0IM76"/>
<feature type="transmembrane region" description="Helical" evidence="2">
    <location>
        <begin position="69"/>
        <end position="89"/>
    </location>
</feature>
<evidence type="ECO:0000313" key="3">
    <source>
        <dbReference type="EMBL" id="NYI72292.1"/>
    </source>
</evidence>
<dbReference type="RefSeq" id="WP_051191550.1">
    <property type="nucleotide sequence ID" value="NZ_JACBZS010000001.1"/>
</dbReference>
<dbReference type="EMBL" id="JACBZS010000001">
    <property type="protein sequence ID" value="NYI72292.1"/>
    <property type="molecule type" value="Genomic_DNA"/>
</dbReference>
<keyword evidence="2" id="KW-1133">Transmembrane helix</keyword>
<comment type="caution">
    <text evidence="3">The sequence shown here is derived from an EMBL/GenBank/DDBJ whole genome shotgun (WGS) entry which is preliminary data.</text>
</comment>
<feature type="transmembrane region" description="Helical" evidence="2">
    <location>
        <begin position="34"/>
        <end position="57"/>
    </location>
</feature>
<evidence type="ECO:0000256" key="1">
    <source>
        <dbReference type="SAM" id="MobiDB-lite"/>
    </source>
</evidence>
<accession>A0A7Z0IM76</accession>
<sequence>MKQPGSNSTPEERRRKQRQREMNRQLRVWTPRRVVGWILVVLAVVMGITHWLAHLGWRPIPLAMGWQDLLLGYPAAGLLAIAGGVVIGARTHRPGSGNRGHH</sequence>
<keyword evidence="2" id="KW-0472">Membrane</keyword>
<dbReference type="Proteomes" id="UP000527616">
    <property type="component" value="Unassembled WGS sequence"/>
</dbReference>
<evidence type="ECO:0000313" key="4">
    <source>
        <dbReference type="Proteomes" id="UP000527616"/>
    </source>
</evidence>
<proteinExistence type="predicted"/>
<keyword evidence="4" id="KW-1185">Reference proteome</keyword>
<name>A0A7Z0IM76_9ACTN</name>
<keyword evidence="2" id="KW-0812">Transmembrane</keyword>